<evidence type="ECO:0000256" key="3">
    <source>
        <dbReference type="ARBA" id="ARBA00022989"/>
    </source>
</evidence>
<evidence type="ECO:0000256" key="2">
    <source>
        <dbReference type="ARBA" id="ARBA00022692"/>
    </source>
</evidence>
<feature type="transmembrane region" description="Helical" evidence="6">
    <location>
        <begin position="118"/>
        <end position="135"/>
    </location>
</feature>
<sequence>MSITQQATPTSASAPERPGGAVEGPRPSTRSGSFWSSTNGRRVLDAVSFFARFFMAYTWIAAGVAKLDNHLNMTQAIMAYEIFTPQWSDLLARLIGPLEIAGGVLLLLGIFLRQASKVATVVLVMFIIGIAQAWVRGLGIDCGCFSIEPNMDKVAMDYFVTILRDIGYIALSVWTIYRPFKRFALHP</sequence>
<feature type="transmembrane region" description="Helical" evidence="6">
    <location>
        <begin position="43"/>
        <end position="65"/>
    </location>
</feature>
<proteinExistence type="predicted"/>
<evidence type="ECO:0000313" key="9">
    <source>
        <dbReference type="Proteomes" id="UP000031928"/>
    </source>
</evidence>
<gene>
    <name evidence="8" type="ORF">B840_10365</name>
</gene>
<dbReference type="Pfam" id="PF07291">
    <property type="entry name" value="MauE"/>
    <property type="match status" value="1"/>
</dbReference>
<organism evidence="8 9">
    <name type="scientific">Corynebacterium marinum DSM 44953</name>
    <dbReference type="NCBI Taxonomy" id="1224162"/>
    <lineage>
        <taxon>Bacteria</taxon>
        <taxon>Bacillati</taxon>
        <taxon>Actinomycetota</taxon>
        <taxon>Actinomycetes</taxon>
        <taxon>Mycobacteriales</taxon>
        <taxon>Corynebacteriaceae</taxon>
        <taxon>Corynebacterium</taxon>
    </lineage>
</organism>
<dbReference type="Proteomes" id="UP000031928">
    <property type="component" value="Chromosome"/>
</dbReference>
<evidence type="ECO:0000259" key="7">
    <source>
        <dbReference type="Pfam" id="PF07291"/>
    </source>
</evidence>
<reference evidence="8 9" key="1">
    <citation type="submission" date="2014-05" db="EMBL/GenBank/DDBJ databases">
        <title>Complete genome sequence of Corynebacterium marinum DSM 44953.</title>
        <authorList>
            <person name="Schaffert L."/>
            <person name="Albersmeier A."/>
            <person name="Kalinowski J."/>
            <person name="Ruckert C."/>
        </authorList>
    </citation>
    <scope>NUCLEOTIDE SEQUENCE [LARGE SCALE GENOMIC DNA]</scope>
    <source>
        <strain evidence="8 9">DSM 44953</strain>
    </source>
</reference>
<keyword evidence="2 6" id="KW-0812">Transmembrane</keyword>
<accession>A0A0B6TTR0</accession>
<evidence type="ECO:0000256" key="5">
    <source>
        <dbReference type="SAM" id="MobiDB-lite"/>
    </source>
</evidence>
<comment type="subcellular location">
    <subcellularLocation>
        <location evidence="1">Membrane</location>
        <topology evidence="1">Multi-pass membrane protein</topology>
    </subcellularLocation>
</comment>
<dbReference type="AlphaFoldDB" id="A0A0B6TTR0"/>
<dbReference type="STRING" id="1224162.B840_10365"/>
<keyword evidence="4 6" id="KW-0472">Membrane</keyword>
<dbReference type="EMBL" id="CP007790">
    <property type="protein sequence ID" value="AJK69654.1"/>
    <property type="molecule type" value="Genomic_DNA"/>
</dbReference>
<dbReference type="KEGG" id="cmq:B840_10365"/>
<dbReference type="InterPro" id="IPR009908">
    <property type="entry name" value="Methylamine_util_MauE"/>
</dbReference>
<name>A0A0B6TTR0_9CORY</name>
<feature type="compositionally biased region" description="Polar residues" evidence="5">
    <location>
        <begin position="1"/>
        <end position="13"/>
    </location>
</feature>
<protein>
    <recommendedName>
        <fullName evidence="7">Methylamine utilisation protein MauE domain-containing protein</fullName>
    </recommendedName>
</protein>
<feature type="transmembrane region" description="Helical" evidence="6">
    <location>
        <begin position="155"/>
        <end position="177"/>
    </location>
</feature>
<keyword evidence="3 6" id="KW-1133">Transmembrane helix</keyword>
<evidence type="ECO:0000256" key="6">
    <source>
        <dbReference type="SAM" id="Phobius"/>
    </source>
</evidence>
<dbReference type="GO" id="GO:0030416">
    <property type="term" value="P:methylamine metabolic process"/>
    <property type="evidence" value="ECO:0007669"/>
    <property type="project" value="InterPro"/>
</dbReference>
<dbReference type="HOGENOM" id="CLU_101331_0_2_11"/>
<feature type="region of interest" description="Disordered" evidence="5">
    <location>
        <begin position="1"/>
        <end position="34"/>
    </location>
</feature>
<dbReference type="UniPathway" id="UPA00895"/>
<evidence type="ECO:0000256" key="4">
    <source>
        <dbReference type="ARBA" id="ARBA00023136"/>
    </source>
</evidence>
<keyword evidence="9" id="KW-1185">Reference proteome</keyword>
<dbReference type="RefSeq" id="WP_268236901.1">
    <property type="nucleotide sequence ID" value="NZ_CP007790.1"/>
</dbReference>
<evidence type="ECO:0000256" key="1">
    <source>
        <dbReference type="ARBA" id="ARBA00004141"/>
    </source>
</evidence>
<feature type="transmembrane region" description="Helical" evidence="6">
    <location>
        <begin position="90"/>
        <end position="111"/>
    </location>
</feature>
<feature type="domain" description="Methylamine utilisation protein MauE" evidence="7">
    <location>
        <begin position="46"/>
        <end position="177"/>
    </location>
</feature>
<evidence type="ECO:0000313" key="8">
    <source>
        <dbReference type="EMBL" id="AJK69654.1"/>
    </source>
</evidence>
<dbReference type="GO" id="GO:0016020">
    <property type="term" value="C:membrane"/>
    <property type="evidence" value="ECO:0007669"/>
    <property type="project" value="UniProtKB-SubCell"/>
</dbReference>